<proteinExistence type="predicted"/>
<comment type="caution">
    <text evidence="2">The sequence shown here is derived from an EMBL/GenBank/DDBJ whole genome shotgun (WGS) entry which is preliminary data.</text>
</comment>
<keyword evidence="3" id="KW-1185">Reference proteome</keyword>
<gene>
    <name evidence="2" type="ORF">R2Q92_00270</name>
</gene>
<evidence type="ECO:0000313" key="2">
    <source>
        <dbReference type="EMBL" id="MDZ8160254.1"/>
    </source>
</evidence>
<protein>
    <recommendedName>
        <fullName evidence="4">Fibronectin type-III domain-containing protein</fullName>
    </recommendedName>
</protein>
<sequence length="429" mass="45818">MALVVGSGVASPAFAETAPPPESDILLQATSEGFAPVGADGEPTKVVSTEKEAGQSVSIVQAKDGTTALLLQLDWLSRSEGEPEDRSGQQGNEPTRYDEDGNLVATGGVTAEQTTLPEDVDVTPLIGVLSTDSEVQITLGDSYTSEAAIRRDGQLVGKTINGSFSENGLAPGSSYTYSVESLAETVDGSASSSVASPDAMSLTVAAHTTSENPAAKTLDASATPYALPTQQMNQWVHMTYIPQETVPIAWYEGIACDGAHAFKGDNRGDIYPGAFSLPSHRTAIRVAANWQNPDPWKIYWEKSTGITRKVVNGVVTETRQASPNGIEVLDTWVSGSVAHFDIRHDVQDPFCSVGSVKYRETVQFWQSGSVAVNGRHNNVPNHESYASFNTDTLGNQSFVKVWNFDDASYPCLVGWNSWCDTSYTASFTG</sequence>
<dbReference type="RefSeq" id="WP_194423002.1">
    <property type="nucleotide sequence ID" value="NZ_BAAAPT010000001.1"/>
</dbReference>
<feature type="compositionally biased region" description="Basic and acidic residues" evidence="1">
    <location>
        <begin position="78"/>
        <end position="87"/>
    </location>
</feature>
<feature type="region of interest" description="Disordered" evidence="1">
    <location>
        <begin position="1"/>
        <end position="22"/>
    </location>
</feature>
<organism evidence="2 3">
    <name type="scientific">Microbacterium aquimaris</name>
    <dbReference type="NCBI Taxonomy" id="459816"/>
    <lineage>
        <taxon>Bacteria</taxon>
        <taxon>Bacillati</taxon>
        <taxon>Actinomycetota</taxon>
        <taxon>Actinomycetes</taxon>
        <taxon>Micrococcales</taxon>
        <taxon>Microbacteriaceae</taxon>
        <taxon>Microbacterium</taxon>
    </lineage>
</organism>
<evidence type="ECO:0008006" key="4">
    <source>
        <dbReference type="Google" id="ProtNLM"/>
    </source>
</evidence>
<evidence type="ECO:0000313" key="3">
    <source>
        <dbReference type="Proteomes" id="UP001291912"/>
    </source>
</evidence>
<reference evidence="2 3" key="1">
    <citation type="submission" date="2023-10" db="EMBL/GenBank/DDBJ databases">
        <title>Microbacterium xanthum sp. nov., isolated from seaweed.</title>
        <authorList>
            <person name="Lee S.D."/>
        </authorList>
    </citation>
    <scope>NUCLEOTIDE SEQUENCE [LARGE SCALE GENOMIC DNA]</scope>
    <source>
        <strain evidence="2 3">KCTC 19124</strain>
    </source>
</reference>
<feature type="region of interest" description="Disordered" evidence="1">
    <location>
        <begin position="78"/>
        <end position="101"/>
    </location>
</feature>
<accession>A0ABU5N2G0</accession>
<dbReference type="Proteomes" id="UP001291912">
    <property type="component" value="Unassembled WGS sequence"/>
</dbReference>
<dbReference type="EMBL" id="JAWJYN010000001">
    <property type="protein sequence ID" value="MDZ8160254.1"/>
    <property type="molecule type" value="Genomic_DNA"/>
</dbReference>
<evidence type="ECO:0000256" key="1">
    <source>
        <dbReference type="SAM" id="MobiDB-lite"/>
    </source>
</evidence>
<name>A0ABU5N2G0_9MICO</name>